<reference evidence="2 3" key="1">
    <citation type="journal article" date="2019" name="Int. J. Syst. Evol. Microbiol.">
        <title>The Global Catalogue of Microorganisms (GCM) 10K type strain sequencing project: providing services to taxonomists for standard genome sequencing and annotation.</title>
        <authorList>
            <consortium name="The Broad Institute Genomics Platform"/>
            <consortium name="The Broad Institute Genome Sequencing Center for Infectious Disease"/>
            <person name="Wu L."/>
            <person name="Ma J."/>
        </authorList>
    </citation>
    <scope>NUCLEOTIDE SEQUENCE [LARGE SCALE GENOMIC DNA]</scope>
    <source>
        <strain evidence="2 3">JCM 16117</strain>
    </source>
</reference>
<dbReference type="Proteomes" id="UP001500929">
    <property type="component" value="Unassembled WGS sequence"/>
</dbReference>
<keyword evidence="3" id="KW-1185">Reference proteome</keyword>
<dbReference type="RefSeq" id="WP_259481074.1">
    <property type="nucleotide sequence ID" value="NZ_JANLCN010000013.1"/>
</dbReference>
<evidence type="ECO:0000313" key="3">
    <source>
        <dbReference type="Proteomes" id="UP001500929"/>
    </source>
</evidence>
<feature type="transmembrane region" description="Helical" evidence="1">
    <location>
        <begin position="199"/>
        <end position="222"/>
    </location>
</feature>
<comment type="caution">
    <text evidence="2">The sequence shown here is derived from an EMBL/GenBank/DDBJ whole genome shotgun (WGS) entry which is preliminary data.</text>
</comment>
<feature type="transmembrane region" description="Helical" evidence="1">
    <location>
        <begin position="12"/>
        <end position="37"/>
    </location>
</feature>
<proteinExistence type="predicted"/>
<feature type="transmembrane region" description="Helical" evidence="1">
    <location>
        <begin position="128"/>
        <end position="148"/>
    </location>
</feature>
<sequence>MRAGAAAAMVGGLALRVVDLVAQALLVWAGALLVFSAETDDEIFGVLITWCLFGSLYWLAAVIVVSVSARRVPSGPAHPLIALIDLNPFTRFISSFATFAASLIGVTAAVQLLLLRGEPDWRGSIDPVAVWAMLLSWALFHWGFARIYERRYRRAVTPPLEFPKTPRPRLADFVYFAFTNATAFSVSDVNVTDTRMRWTVVWHTTLSFFLNALLIVLVINTITASS</sequence>
<name>A0ABN3E2T5_9MICO</name>
<feature type="transmembrane region" description="Helical" evidence="1">
    <location>
        <begin position="43"/>
        <end position="68"/>
    </location>
</feature>
<evidence type="ECO:0000256" key="1">
    <source>
        <dbReference type="SAM" id="Phobius"/>
    </source>
</evidence>
<evidence type="ECO:0008006" key="4">
    <source>
        <dbReference type="Google" id="ProtNLM"/>
    </source>
</evidence>
<dbReference type="InterPro" id="IPR009781">
    <property type="entry name" value="DUF1345"/>
</dbReference>
<gene>
    <name evidence="2" type="ORF">GCM10009851_36030</name>
</gene>
<keyword evidence="1" id="KW-0812">Transmembrane</keyword>
<accession>A0ABN3E2T5</accession>
<feature type="transmembrane region" description="Helical" evidence="1">
    <location>
        <begin position="89"/>
        <end position="116"/>
    </location>
</feature>
<keyword evidence="1" id="KW-0472">Membrane</keyword>
<evidence type="ECO:0000313" key="2">
    <source>
        <dbReference type="EMBL" id="GAA2247395.1"/>
    </source>
</evidence>
<keyword evidence="1" id="KW-1133">Transmembrane helix</keyword>
<protein>
    <recommendedName>
        <fullName evidence="4">DUF1345 domain-containing protein</fullName>
    </recommendedName>
</protein>
<dbReference type="Pfam" id="PF07077">
    <property type="entry name" value="DUF1345"/>
    <property type="match status" value="1"/>
</dbReference>
<organism evidence="2 3">
    <name type="scientific">Herbiconiux moechotypicola</name>
    <dbReference type="NCBI Taxonomy" id="637393"/>
    <lineage>
        <taxon>Bacteria</taxon>
        <taxon>Bacillati</taxon>
        <taxon>Actinomycetota</taxon>
        <taxon>Actinomycetes</taxon>
        <taxon>Micrococcales</taxon>
        <taxon>Microbacteriaceae</taxon>
        <taxon>Herbiconiux</taxon>
    </lineage>
</organism>
<dbReference type="EMBL" id="BAAAQY010000013">
    <property type="protein sequence ID" value="GAA2247395.1"/>
    <property type="molecule type" value="Genomic_DNA"/>
</dbReference>